<evidence type="ECO:0000256" key="1">
    <source>
        <dbReference type="ARBA" id="ARBA00010641"/>
    </source>
</evidence>
<organism evidence="9 10">
    <name type="scientific">Serinicoccus chungangensis</name>
    <dbReference type="NCBI Taxonomy" id="767452"/>
    <lineage>
        <taxon>Bacteria</taxon>
        <taxon>Bacillati</taxon>
        <taxon>Actinomycetota</taxon>
        <taxon>Actinomycetes</taxon>
        <taxon>Micrococcales</taxon>
        <taxon>Ornithinimicrobiaceae</taxon>
        <taxon>Serinicoccus</taxon>
    </lineage>
</organism>
<evidence type="ECO:0000256" key="2">
    <source>
        <dbReference type="ARBA" id="ARBA00023015"/>
    </source>
</evidence>
<evidence type="ECO:0000313" key="9">
    <source>
        <dbReference type="EMBL" id="KUG53504.1"/>
    </source>
</evidence>
<dbReference type="AlphaFoldDB" id="A0A0W8I5F1"/>
<dbReference type="EMBL" id="LQBL01000028">
    <property type="protein sequence ID" value="KUG53504.1"/>
    <property type="molecule type" value="Genomic_DNA"/>
</dbReference>
<dbReference type="SUPFAM" id="SSF88659">
    <property type="entry name" value="Sigma3 and sigma4 domains of RNA polymerase sigma factors"/>
    <property type="match status" value="1"/>
</dbReference>
<dbReference type="InterPro" id="IPR007630">
    <property type="entry name" value="RNA_pol_sigma70_r4"/>
</dbReference>
<reference evidence="9 10" key="1">
    <citation type="submission" date="2015-12" db="EMBL/GenBank/DDBJ databases">
        <title>Serinicoccus chungangenesis strain CD08_5 genome sequencing and assembly.</title>
        <authorList>
            <person name="Chander A.M."/>
            <person name="Kaur G."/>
            <person name="Nair G.R."/>
            <person name="Dhawan D.K."/>
            <person name="Kochhar R.K."/>
            <person name="Mayilraj S."/>
            <person name="Bhadada S.K."/>
        </authorList>
    </citation>
    <scope>NUCLEOTIDE SEQUENCE [LARGE SCALE GENOMIC DNA]</scope>
    <source>
        <strain evidence="9 10">CD08_5</strain>
    </source>
</reference>
<evidence type="ECO:0000313" key="10">
    <source>
        <dbReference type="Proteomes" id="UP000054837"/>
    </source>
</evidence>
<dbReference type="GO" id="GO:0006352">
    <property type="term" value="P:DNA-templated transcription initiation"/>
    <property type="evidence" value="ECO:0007669"/>
    <property type="project" value="InterPro"/>
</dbReference>
<dbReference type="InterPro" id="IPR007627">
    <property type="entry name" value="RNA_pol_sigma70_r2"/>
</dbReference>
<keyword evidence="10" id="KW-1185">Reference proteome</keyword>
<dbReference type="RefSeq" id="WP_058891513.1">
    <property type="nucleotide sequence ID" value="NZ_LQBL01000028.1"/>
</dbReference>
<dbReference type="CDD" id="cd06171">
    <property type="entry name" value="Sigma70_r4"/>
    <property type="match status" value="1"/>
</dbReference>
<dbReference type="NCBIfam" id="TIGR02937">
    <property type="entry name" value="sigma70-ECF"/>
    <property type="match status" value="1"/>
</dbReference>
<dbReference type="InterPro" id="IPR036388">
    <property type="entry name" value="WH-like_DNA-bd_sf"/>
</dbReference>
<comment type="caution">
    <text evidence="9">The sequence shown here is derived from an EMBL/GenBank/DDBJ whole genome shotgun (WGS) entry which is preliminary data.</text>
</comment>
<feature type="domain" description="RNA polymerase sigma-70 region 2" evidence="7">
    <location>
        <begin position="53"/>
        <end position="120"/>
    </location>
</feature>
<keyword evidence="5" id="KW-0804">Transcription</keyword>
<name>A0A0W8I5F1_9MICO</name>
<evidence type="ECO:0000256" key="4">
    <source>
        <dbReference type="ARBA" id="ARBA00023125"/>
    </source>
</evidence>
<sequence length="212" mass="23486">MGPAAGAGFLSPDAAGHDPGPARVVDIPDTARHELFPVIRRIADGDQQALAELYDLVSPRIFGLALRIVRDRSLAEEVTQDVFVQIWRQAAEVDPARGSVIGWIMTLTHRRAVDRVRSEQAQSDRLHRYESRQTTRPYDVTAEAVTDRAEAERVHAALDRIGEPHRTTVALAYFSGLTQSEVAHRLGIPLGTAKTRIRDGLKKLRGQLEEVT</sequence>
<dbReference type="GO" id="GO:0016987">
    <property type="term" value="F:sigma factor activity"/>
    <property type="evidence" value="ECO:0007669"/>
    <property type="project" value="UniProtKB-KW"/>
</dbReference>
<dbReference type="Proteomes" id="UP000054837">
    <property type="component" value="Unassembled WGS sequence"/>
</dbReference>
<gene>
    <name evidence="9" type="ORF">AVL62_01545</name>
</gene>
<dbReference type="PANTHER" id="PTHR43133">
    <property type="entry name" value="RNA POLYMERASE ECF-TYPE SIGMA FACTO"/>
    <property type="match status" value="1"/>
</dbReference>
<keyword evidence="2" id="KW-0805">Transcription regulation</keyword>
<dbReference type="InterPro" id="IPR014284">
    <property type="entry name" value="RNA_pol_sigma-70_dom"/>
</dbReference>
<dbReference type="InterPro" id="IPR013325">
    <property type="entry name" value="RNA_pol_sigma_r2"/>
</dbReference>
<dbReference type="InterPro" id="IPR039425">
    <property type="entry name" value="RNA_pol_sigma-70-like"/>
</dbReference>
<dbReference type="GO" id="GO:0003677">
    <property type="term" value="F:DNA binding"/>
    <property type="evidence" value="ECO:0007669"/>
    <property type="project" value="UniProtKB-KW"/>
</dbReference>
<dbReference type="PANTHER" id="PTHR43133:SF66">
    <property type="entry name" value="ECF RNA POLYMERASE SIGMA FACTOR SIGK"/>
    <property type="match status" value="1"/>
</dbReference>
<dbReference type="SUPFAM" id="SSF88946">
    <property type="entry name" value="Sigma2 domain of RNA polymerase sigma factors"/>
    <property type="match status" value="1"/>
</dbReference>
<evidence type="ECO:0000256" key="5">
    <source>
        <dbReference type="ARBA" id="ARBA00023163"/>
    </source>
</evidence>
<dbReference type="OrthoDB" id="9784272at2"/>
<protein>
    <submittedName>
        <fullName evidence="9">RNA polymerase subunit sigma</fullName>
    </submittedName>
</protein>
<keyword evidence="4" id="KW-0238">DNA-binding</keyword>
<evidence type="ECO:0000256" key="6">
    <source>
        <dbReference type="SAM" id="MobiDB-lite"/>
    </source>
</evidence>
<feature type="domain" description="RNA polymerase sigma-70 region 4" evidence="8">
    <location>
        <begin position="157"/>
        <end position="205"/>
    </location>
</feature>
<accession>A0A0W8I5F1</accession>
<dbReference type="Pfam" id="PF04545">
    <property type="entry name" value="Sigma70_r4"/>
    <property type="match status" value="1"/>
</dbReference>
<feature type="region of interest" description="Disordered" evidence="6">
    <location>
        <begin position="1"/>
        <end position="22"/>
    </location>
</feature>
<keyword evidence="3" id="KW-0731">Sigma factor</keyword>
<evidence type="ECO:0000259" key="7">
    <source>
        <dbReference type="Pfam" id="PF04542"/>
    </source>
</evidence>
<dbReference type="Gene3D" id="1.10.1740.10">
    <property type="match status" value="1"/>
</dbReference>
<dbReference type="Pfam" id="PF04542">
    <property type="entry name" value="Sigma70_r2"/>
    <property type="match status" value="1"/>
</dbReference>
<proteinExistence type="inferred from homology"/>
<dbReference type="NCBIfam" id="NF007228">
    <property type="entry name" value="PRK09646.1"/>
    <property type="match status" value="1"/>
</dbReference>
<evidence type="ECO:0000259" key="8">
    <source>
        <dbReference type="Pfam" id="PF04545"/>
    </source>
</evidence>
<comment type="similarity">
    <text evidence="1">Belongs to the sigma-70 factor family. ECF subfamily.</text>
</comment>
<dbReference type="Gene3D" id="1.10.10.10">
    <property type="entry name" value="Winged helix-like DNA-binding domain superfamily/Winged helix DNA-binding domain"/>
    <property type="match status" value="1"/>
</dbReference>
<evidence type="ECO:0000256" key="3">
    <source>
        <dbReference type="ARBA" id="ARBA00023082"/>
    </source>
</evidence>
<dbReference type="InterPro" id="IPR013324">
    <property type="entry name" value="RNA_pol_sigma_r3/r4-like"/>
</dbReference>
<dbReference type="STRING" id="767452.AVL62_01545"/>